<keyword evidence="2" id="KW-0808">Transferase</keyword>
<dbReference type="InterPro" id="IPR000719">
    <property type="entry name" value="Prot_kinase_dom"/>
</dbReference>
<evidence type="ECO:0000259" key="1">
    <source>
        <dbReference type="PROSITE" id="PS50011"/>
    </source>
</evidence>
<dbReference type="AlphaFoldDB" id="A0A397VTL4"/>
<dbReference type="InterPro" id="IPR051286">
    <property type="entry name" value="JAK"/>
</dbReference>
<proteinExistence type="predicted"/>
<protein>
    <submittedName>
        <fullName evidence="2">Kinase-like domain-containing protein</fullName>
    </submittedName>
</protein>
<sequence>MAVKSLKSAKWADHELKNNFSWINFKEKLRFAQEITGSILFLHKQNTIHQDLHTKNILVDDRGRMLISDFGHSIHVNDSNSIEEICGMPAFTDPHGKEPFENKIANEMISLIYQRKIEAPIENTPNTYIDLYERCWDQNPINRPEAKTIMNELDIIEKQLLMIWIKYLIYGGTVFCEIITLRYYNILLLTSYDTKRILTVIRRGNIKGMYKENVMLVICYEMEIRVEKDEYDFHSLSKIDRDAFEYYRKTADMGNTGHCYQGRFGQIIKAYFWAISNKSSEY</sequence>
<dbReference type="PROSITE" id="PS50011">
    <property type="entry name" value="PROTEIN_KINASE_DOM"/>
    <property type="match status" value="1"/>
</dbReference>
<feature type="domain" description="Protein kinase" evidence="1">
    <location>
        <begin position="1"/>
        <end position="237"/>
    </location>
</feature>
<dbReference type="Gene3D" id="1.10.510.10">
    <property type="entry name" value="Transferase(Phosphotransferase) domain 1"/>
    <property type="match status" value="2"/>
</dbReference>
<evidence type="ECO:0000313" key="3">
    <source>
        <dbReference type="Proteomes" id="UP000266673"/>
    </source>
</evidence>
<dbReference type="SMART" id="SM00219">
    <property type="entry name" value="TyrKc"/>
    <property type="match status" value="1"/>
</dbReference>
<dbReference type="GO" id="GO:0030154">
    <property type="term" value="P:cell differentiation"/>
    <property type="evidence" value="ECO:0007669"/>
    <property type="project" value="TreeGrafter"/>
</dbReference>
<reference evidence="2 3" key="1">
    <citation type="submission" date="2018-06" db="EMBL/GenBank/DDBJ databases">
        <title>Comparative genomics reveals the genomic features of Rhizophagus irregularis, R. cerebriforme, R. diaphanum and Gigaspora rosea, and their symbiotic lifestyle signature.</title>
        <authorList>
            <person name="Morin E."/>
            <person name="San Clemente H."/>
            <person name="Chen E.C.H."/>
            <person name="De La Providencia I."/>
            <person name="Hainaut M."/>
            <person name="Kuo A."/>
            <person name="Kohler A."/>
            <person name="Murat C."/>
            <person name="Tang N."/>
            <person name="Roy S."/>
            <person name="Loubradou J."/>
            <person name="Henrissat B."/>
            <person name="Grigoriev I.V."/>
            <person name="Corradi N."/>
            <person name="Roux C."/>
            <person name="Martin F.M."/>
        </authorList>
    </citation>
    <scope>NUCLEOTIDE SEQUENCE [LARGE SCALE GENOMIC DNA]</scope>
    <source>
        <strain evidence="2 3">DAOM 194757</strain>
    </source>
</reference>
<dbReference type="GO" id="GO:0004715">
    <property type="term" value="F:non-membrane spanning protein tyrosine kinase activity"/>
    <property type="evidence" value="ECO:0007669"/>
    <property type="project" value="TreeGrafter"/>
</dbReference>
<evidence type="ECO:0000313" key="2">
    <source>
        <dbReference type="EMBL" id="RIB25915.1"/>
    </source>
</evidence>
<dbReference type="GO" id="GO:0035556">
    <property type="term" value="P:intracellular signal transduction"/>
    <property type="evidence" value="ECO:0007669"/>
    <property type="project" value="TreeGrafter"/>
</dbReference>
<dbReference type="GO" id="GO:0005524">
    <property type="term" value="F:ATP binding"/>
    <property type="evidence" value="ECO:0007669"/>
    <property type="project" value="InterPro"/>
</dbReference>
<dbReference type="PANTHER" id="PTHR45807:SF7">
    <property type="entry name" value="TYROSINE-PROTEIN KINASE HOPSCOTCH"/>
    <property type="match status" value="1"/>
</dbReference>
<comment type="caution">
    <text evidence="2">The sequence shown here is derived from an EMBL/GenBank/DDBJ whole genome shotgun (WGS) entry which is preliminary data.</text>
</comment>
<dbReference type="Proteomes" id="UP000266673">
    <property type="component" value="Unassembled WGS sequence"/>
</dbReference>
<accession>A0A397VTL4</accession>
<keyword evidence="3" id="KW-1185">Reference proteome</keyword>
<gene>
    <name evidence="2" type="ORF">C2G38_2164802</name>
</gene>
<keyword evidence="2" id="KW-0418">Kinase</keyword>
<dbReference type="GO" id="GO:0005829">
    <property type="term" value="C:cytosol"/>
    <property type="evidence" value="ECO:0007669"/>
    <property type="project" value="TreeGrafter"/>
</dbReference>
<name>A0A397VTL4_9GLOM</name>
<dbReference type="SUPFAM" id="SSF56112">
    <property type="entry name" value="Protein kinase-like (PK-like)"/>
    <property type="match status" value="1"/>
</dbReference>
<dbReference type="InterPro" id="IPR020635">
    <property type="entry name" value="Tyr_kinase_cat_dom"/>
</dbReference>
<dbReference type="InterPro" id="IPR011009">
    <property type="entry name" value="Kinase-like_dom_sf"/>
</dbReference>
<dbReference type="EMBL" id="QKWP01000157">
    <property type="protein sequence ID" value="RIB25915.1"/>
    <property type="molecule type" value="Genomic_DNA"/>
</dbReference>
<dbReference type="STRING" id="44941.A0A397VTL4"/>
<dbReference type="GO" id="GO:0019221">
    <property type="term" value="P:cytokine-mediated signaling pathway"/>
    <property type="evidence" value="ECO:0007669"/>
    <property type="project" value="TreeGrafter"/>
</dbReference>
<organism evidence="2 3">
    <name type="scientific">Gigaspora rosea</name>
    <dbReference type="NCBI Taxonomy" id="44941"/>
    <lineage>
        <taxon>Eukaryota</taxon>
        <taxon>Fungi</taxon>
        <taxon>Fungi incertae sedis</taxon>
        <taxon>Mucoromycota</taxon>
        <taxon>Glomeromycotina</taxon>
        <taxon>Glomeromycetes</taxon>
        <taxon>Diversisporales</taxon>
        <taxon>Gigasporaceae</taxon>
        <taxon>Gigaspora</taxon>
    </lineage>
</organism>
<dbReference type="PANTHER" id="PTHR45807">
    <property type="entry name" value="TYROSINE-PROTEIN KINASE HOPSCOTCH"/>
    <property type="match status" value="1"/>
</dbReference>
<dbReference type="OrthoDB" id="4062651at2759"/>
<dbReference type="GO" id="GO:0005126">
    <property type="term" value="F:cytokine receptor binding"/>
    <property type="evidence" value="ECO:0007669"/>
    <property type="project" value="TreeGrafter"/>
</dbReference>
<dbReference type="GO" id="GO:0007259">
    <property type="term" value="P:cell surface receptor signaling pathway via JAK-STAT"/>
    <property type="evidence" value="ECO:0007669"/>
    <property type="project" value="TreeGrafter"/>
</dbReference>
<dbReference type="Pfam" id="PF00069">
    <property type="entry name" value="Pkinase"/>
    <property type="match status" value="1"/>
</dbReference>